<dbReference type="InterPro" id="IPR012914">
    <property type="entry name" value="PucR_dom"/>
</dbReference>
<protein>
    <submittedName>
        <fullName evidence="6">Regulator of polyketide synthase expression</fullName>
    </submittedName>
</protein>
<reference evidence="6 7" key="1">
    <citation type="submission" date="2017-08" db="EMBL/GenBank/DDBJ databases">
        <title>Complete Genome Sequence of Streptomyces formicae KY5, the formicamycin producer.</title>
        <authorList>
            <person name="Holmes N.A."/>
            <person name="Devine R."/>
            <person name="Qin Z."/>
            <person name="Seipke R.F."/>
            <person name="Wilkinson B."/>
            <person name="Hutchings M.I."/>
        </authorList>
    </citation>
    <scope>NUCLEOTIDE SEQUENCE [LARGE SCALE GENOMIC DNA]</scope>
    <source>
        <strain evidence="6 7">KY5</strain>
    </source>
</reference>
<evidence type="ECO:0000313" key="6">
    <source>
        <dbReference type="EMBL" id="ATL31412.1"/>
    </source>
</evidence>
<dbReference type="InterPro" id="IPR051448">
    <property type="entry name" value="CdaR-like_regulators"/>
</dbReference>
<dbReference type="InterPro" id="IPR041522">
    <property type="entry name" value="CdaR_GGDEF"/>
</dbReference>
<gene>
    <name evidence="6" type="ORF">KY5_6394c</name>
</gene>
<dbReference type="KEGG" id="sfk:KY5_6394c"/>
<dbReference type="Proteomes" id="UP000221011">
    <property type="component" value="Chromosome"/>
</dbReference>
<dbReference type="InterPro" id="IPR025736">
    <property type="entry name" value="PucR_C-HTH_dom"/>
</dbReference>
<evidence type="ECO:0000259" key="5">
    <source>
        <dbReference type="Pfam" id="PF17853"/>
    </source>
</evidence>
<dbReference type="Pfam" id="PF07905">
    <property type="entry name" value="PucR"/>
    <property type="match status" value="1"/>
</dbReference>
<evidence type="ECO:0000256" key="2">
    <source>
        <dbReference type="SAM" id="MobiDB-lite"/>
    </source>
</evidence>
<dbReference type="EMBL" id="CP022685">
    <property type="protein sequence ID" value="ATL31412.1"/>
    <property type="molecule type" value="Genomic_DNA"/>
</dbReference>
<dbReference type="Pfam" id="PF13556">
    <property type="entry name" value="HTH_30"/>
    <property type="match status" value="1"/>
</dbReference>
<keyword evidence="7" id="KW-1185">Reference proteome</keyword>
<proteinExistence type="inferred from homology"/>
<sequence>MRLRALLDTDALGLRLLGGEDELDRTVRGVMTTDLRDPSRYLAGGELVLTGLAWRRDASDTEPFVRLLASAGVAALAAGEAELGAIPDDIVESCARHRLPLFAVNERVAFATITEHVVRQVSGERAGDLAAVVDRHRRLMTSGPAGGGPDVVLDLLGTDLDLRAWVLSPAGRAIAGSTAGGAALPADVCARLAGEHLAATRTGRRGPHRVAVAGVTYSLFPIRTSGRGAAGASRDVRETLLSDWLLAVEADAGDWPEERLDLLQGVTQLIAVERDRRDAARTVRRRLAQEVLELVQTGAAPAEIAARLRVAAPVLLPGLGAAPHWQVVVARVEWEGGEIDGGPVAQSLLEEILVDPSPRSRTDSNRGGPIAAGPEPSDRIAVAHTGDEAIALVPLPAVSSEHDGSETGLLADSLLAAVRDPLTPGLADDGRLTLGVSASVHSAEGLRGALEEARHARRVAAARPGRVCAAGHQELASHVLLLPFVPDDVRRAFTARLLDPLREYDQRHRAELIPTLEAFLDCDGSWTRCAARLHLHVNTLRYRVGRIEQLTSRDLSRLEDKLDFFLALRMS</sequence>
<evidence type="ECO:0000256" key="1">
    <source>
        <dbReference type="ARBA" id="ARBA00006754"/>
    </source>
</evidence>
<name>A0A291QIJ9_9ACTN</name>
<dbReference type="PANTHER" id="PTHR33744">
    <property type="entry name" value="CARBOHYDRATE DIACID REGULATOR"/>
    <property type="match status" value="1"/>
</dbReference>
<dbReference type="AlphaFoldDB" id="A0A291QIJ9"/>
<accession>A0A291QIJ9</accession>
<evidence type="ECO:0000259" key="3">
    <source>
        <dbReference type="Pfam" id="PF07905"/>
    </source>
</evidence>
<feature type="domain" description="CdaR GGDEF-like" evidence="5">
    <location>
        <begin position="378"/>
        <end position="459"/>
    </location>
</feature>
<evidence type="ECO:0000259" key="4">
    <source>
        <dbReference type="Pfam" id="PF13556"/>
    </source>
</evidence>
<comment type="similarity">
    <text evidence="1">Belongs to the CdaR family.</text>
</comment>
<dbReference type="InterPro" id="IPR042070">
    <property type="entry name" value="PucR_C-HTH_sf"/>
</dbReference>
<organism evidence="6 7">
    <name type="scientific">Streptomyces formicae</name>
    <dbReference type="NCBI Taxonomy" id="1616117"/>
    <lineage>
        <taxon>Bacteria</taxon>
        <taxon>Bacillati</taxon>
        <taxon>Actinomycetota</taxon>
        <taxon>Actinomycetes</taxon>
        <taxon>Kitasatosporales</taxon>
        <taxon>Streptomycetaceae</taxon>
        <taxon>Streptomyces</taxon>
    </lineage>
</organism>
<dbReference type="Pfam" id="PF17853">
    <property type="entry name" value="GGDEF_2"/>
    <property type="match status" value="1"/>
</dbReference>
<evidence type="ECO:0000313" key="7">
    <source>
        <dbReference type="Proteomes" id="UP000221011"/>
    </source>
</evidence>
<dbReference type="Gene3D" id="1.10.10.2840">
    <property type="entry name" value="PucR C-terminal helix-turn-helix domain"/>
    <property type="match status" value="1"/>
</dbReference>
<dbReference type="RefSeq" id="WP_098245547.1">
    <property type="nucleotide sequence ID" value="NZ_CP022685.1"/>
</dbReference>
<feature type="domain" description="Purine catabolism PurC-like" evidence="3">
    <location>
        <begin position="6"/>
        <end position="121"/>
    </location>
</feature>
<feature type="region of interest" description="Disordered" evidence="2">
    <location>
        <begin position="356"/>
        <end position="376"/>
    </location>
</feature>
<feature type="domain" description="PucR C-terminal helix-turn-helix" evidence="4">
    <location>
        <begin position="512"/>
        <end position="569"/>
    </location>
</feature>
<dbReference type="PANTHER" id="PTHR33744:SF17">
    <property type="entry name" value="CONSERVED PROTEIN"/>
    <property type="match status" value="1"/>
</dbReference>